<dbReference type="PANTHER" id="PTHR10272">
    <property type="entry name" value="PLATELET-ACTIVATING FACTOR ACETYLHYDROLASE"/>
    <property type="match status" value="1"/>
</dbReference>
<dbReference type="Pfam" id="PF03403">
    <property type="entry name" value="PAF-AH_p_II"/>
    <property type="match status" value="2"/>
</dbReference>
<dbReference type="EMBL" id="JABFAI010000402">
    <property type="protein sequence ID" value="KAF4944818.1"/>
    <property type="molecule type" value="Genomic_DNA"/>
</dbReference>
<comment type="caution">
    <text evidence="5">The sequence shown here is derived from an EMBL/GenBank/DDBJ whole genome shotgun (WGS) entry which is preliminary data.</text>
</comment>
<name>A0A8H4SS95_9HYPO</name>
<gene>
    <name evidence="5" type="ORF">FGADI_12413</name>
</gene>
<dbReference type="AlphaFoldDB" id="A0A8H4SS95"/>
<reference evidence="5" key="1">
    <citation type="journal article" date="2020" name="BMC Genomics">
        <title>Correction to: Identification and distribution of gene clusters required for synthesis of sphingolipid metabolism inhibitors in diverse species of the filamentous fungus Fusarium.</title>
        <authorList>
            <person name="Kim H.S."/>
            <person name="Lohmar J.M."/>
            <person name="Busman M."/>
            <person name="Brown D.W."/>
            <person name="Naumann T.A."/>
            <person name="Divon H.H."/>
            <person name="Lysoe E."/>
            <person name="Uhlig S."/>
            <person name="Proctor R.H."/>
        </authorList>
    </citation>
    <scope>NUCLEOTIDE SEQUENCE</scope>
    <source>
        <strain evidence="5">NRRL 45417</strain>
    </source>
</reference>
<evidence type="ECO:0000256" key="1">
    <source>
        <dbReference type="ARBA" id="ARBA00013201"/>
    </source>
</evidence>
<dbReference type="PANTHER" id="PTHR10272:SF14">
    <property type="entry name" value="PAF ACETYLHYDROLASE FAMILY PROTEIN"/>
    <property type="match status" value="1"/>
</dbReference>
<dbReference type="Proteomes" id="UP000604273">
    <property type="component" value="Unassembled WGS sequence"/>
</dbReference>
<keyword evidence="4" id="KW-0443">Lipid metabolism</keyword>
<dbReference type="GO" id="GO:0016042">
    <property type="term" value="P:lipid catabolic process"/>
    <property type="evidence" value="ECO:0007669"/>
    <property type="project" value="UniProtKB-KW"/>
</dbReference>
<evidence type="ECO:0000256" key="3">
    <source>
        <dbReference type="ARBA" id="ARBA00022963"/>
    </source>
</evidence>
<organism evidence="5 6">
    <name type="scientific">Fusarium gaditjirri</name>
    <dbReference type="NCBI Taxonomy" id="282569"/>
    <lineage>
        <taxon>Eukaryota</taxon>
        <taxon>Fungi</taxon>
        <taxon>Dikarya</taxon>
        <taxon>Ascomycota</taxon>
        <taxon>Pezizomycotina</taxon>
        <taxon>Sordariomycetes</taxon>
        <taxon>Hypocreomycetidae</taxon>
        <taxon>Hypocreales</taxon>
        <taxon>Nectriaceae</taxon>
        <taxon>Fusarium</taxon>
        <taxon>Fusarium nisikadoi species complex</taxon>
    </lineage>
</organism>
<proteinExistence type="predicted"/>
<dbReference type="Gene3D" id="3.40.50.1820">
    <property type="entry name" value="alpha/beta hydrolase"/>
    <property type="match status" value="1"/>
</dbReference>
<evidence type="ECO:0000256" key="2">
    <source>
        <dbReference type="ARBA" id="ARBA00022801"/>
    </source>
</evidence>
<dbReference type="EC" id="3.1.1.47" evidence="1"/>
<reference evidence="5" key="2">
    <citation type="submission" date="2020-05" db="EMBL/GenBank/DDBJ databases">
        <authorList>
            <person name="Kim H.-S."/>
            <person name="Proctor R.H."/>
            <person name="Brown D.W."/>
        </authorList>
    </citation>
    <scope>NUCLEOTIDE SEQUENCE</scope>
    <source>
        <strain evidence="5">NRRL 45417</strain>
    </source>
</reference>
<keyword evidence="2" id="KW-0378">Hydrolase</keyword>
<keyword evidence="6" id="KW-1185">Reference proteome</keyword>
<dbReference type="OrthoDB" id="2363873at2759"/>
<sequence>MRLSTHLANAIAGLRAISTGLSIPLVSWGPYHVGLNIRILTGEARWDHYAPRHSPQKRRVLVSAFVPINAQDKSCPDGEVNITYMPAKTLDIFGRQAEAMGLPSDVFNDLEMKFCRLPNIKSSVRDDYTRQTKFPVVIFSPGRGVSRLMYSAMARSVASHGYVVITVDHAYDASIIEYPDGTVITGVVGEANQTVRSQDVSFIIDRIKDNSTTREQLGLTGADRVSVFGHSIGGATAVSTVFSDDRIQGVINLDGDMLGPVVKTGLEKPLFLIGRPHSREQGPSWNETWNRQRGPGMMLQIDGITHQSFLDMPLIVTLRDVPEDSKAKVQAALGTIDGRRMASLVVQLTVAILDTGKTPPGSPTIDNDIANVAKDLGPVVEESGDEGVVTVMYSAGGFIGSGALEGLSSKARKDAGMTGGAKKIAFITAGIAPEGYEQGPTEFFDYDLGPFISFVASVSSYPPGVKRHSVL</sequence>
<dbReference type="SUPFAM" id="SSF53474">
    <property type="entry name" value="alpha/beta-Hydrolases"/>
    <property type="match status" value="1"/>
</dbReference>
<evidence type="ECO:0000256" key="4">
    <source>
        <dbReference type="ARBA" id="ARBA00023098"/>
    </source>
</evidence>
<dbReference type="InterPro" id="IPR029058">
    <property type="entry name" value="AB_hydrolase_fold"/>
</dbReference>
<dbReference type="GO" id="GO:0003847">
    <property type="term" value="F:1-alkyl-2-acetylglycerophosphocholine esterase activity"/>
    <property type="evidence" value="ECO:0007669"/>
    <property type="project" value="UniProtKB-EC"/>
</dbReference>
<protein>
    <recommendedName>
        <fullName evidence="1">1-alkyl-2-acetylglycerophosphocholine esterase</fullName>
        <ecNumber evidence="1">3.1.1.47</ecNumber>
    </recommendedName>
</protein>
<evidence type="ECO:0000313" key="6">
    <source>
        <dbReference type="Proteomes" id="UP000604273"/>
    </source>
</evidence>
<keyword evidence="3" id="KW-0442">Lipid degradation</keyword>
<accession>A0A8H4SS95</accession>
<evidence type="ECO:0000313" key="5">
    <source>
        <dbReference type="EMBL" id="KAF4944818.1"/>
    </source>
</evidence>